<name>A0ABP3NGI8_SACER</name>
<feature type="domain" description="Orc1-like AAA ATPase" evidence="2">
    <location>
        <begin position="65"/>
        <end position="199"/>
    </location>
</feature>
<dbReference type="InterPro" id="IPR011990">
    <property type="entry name" value="TPR-like_helical_dom_sf"/>
</dbReference>
<dbReference type="SUPFAM" id="SSF48452">
    <property type="entry name" value="TPR-like"/>
    <property type="match status" value="3"/>
</dbReference>
<feature type="compositionally biased region" description="Basic and acidic residues" evidence="1">
    <location>
        <begin position="809"/>
        <end position="818"/>
    </location>
</feature>
<dbReference type="Pfam" id="PF13191">
    <property type="entry name" value="AAA_16"/>
    <property type="match status" value="1"/>
</dbReference>
<keyword evidence="4" id="KW-1185">Reference proteome</keyword>
<dbReference type="SMART" id="SM00028">
    <property type="entry name" value="TPR"/>
    <property type="match status" value="8"/>
</dbReference>
<dbReference type="SUPFAM" id="SSF52540">
    <property type="entry name" value="P-loop containing nucleoside triphosphate hydrolases"/>
    <property type="match status" value="1"/>
</dbReference>
<proteinExistence type="predicted"/>
<protein>
    <submittedName>
        <fullName evidence="3">AfsR-like transcriptional regulator TcrA</fullName>
    </submittedName>
</protein>
<reference evidence="4" key="1">
    <citation type="journal article" date="2019" name="Int. J. Syst. Evol. Microbiol.">
        <title>The Global Catalogue of Microorganisms (GCM) 10K type strain sequencing project: providing services to taxonomists for standard genome sequencing and annotation.</title>
        <authorList>
            <consortium name="The Broad Institute Genomics Platform"/>
            <consortium name="The Broad Institute Genome Sequencing Center for Infectious Disease"/>
            <person name="Wu L."/>
            <person name="Ma J."/>
        </authorList>
    </citation>
    <scope>NUCLEOTIDE SEQUENCE [LARGE SCALE GENOMIC DNA]</scope>
    <source>
        <strain evidence="4">JCM 10303</strain>
    </source>
</reference>
<dbReference type="Pfam" id="PF13374">
    <property type="entry name" value="TPR_10"/>
    <property type="match status" value="2"/>
</dbReference>
<dbReference type="InterPro" id="IPR019734">
    <property type="entry name" value="TPR_rpt"/>
</dbReference>
<gene>
    <name evidence="3" type="primary">tcrA</name>
    <name evidence="3" type="ORF">GCM10009533_48990</name>
</gene>
<dbReference type="InterPro" id="IPR027417">
    <property type="entry name" value="P-loop_NTPase"/>
</dbReference>
<evidence type="ECO:0000313" key="4">
    <source>
        <dbReference type="Proteomes" id="UP001500729"/>
    </source>
</evidence>
<dbReference type="PRINTS" id="PR00364">
    <property type="entry name" value="DISEASERSIST"/>
</dbReference>
<accession>A0ABP3NGI8</accession>
<dbReference type="Gene3D" id="3.40.50.300">
    <property type="entry name" value="P-loop containing nucleotide triphosphate hydrolases"/>
    <property type="match status" value="1"/>
</dbReference>
<dbReference type="Pfam" id="PF13424">
    <property type="entry name" value="TPR_12"/>
    <property type="match status" value="3"/>
</dbReference>
<feature type="region of interest" description="Disordered" evidence="1">
    <location>
        <begin position="806"/>
        <end position="845"/>
    </location>
</feature>
<dbReference type="PANTHER" id="PTHR10098:SF108">
    <property type="entry name" value="TETRATRICOPEPTIDE REPEAT PROTEIN 28"/>
    <property type="match status" value="1"/>
</dbReference>
<evidence type="ECO:0000313" key="3">
    <source>
        <dbReference type="EMBL" id="GAA0544228.1"/>
    </source>
</evidence>
<dbReference type="EMBL" id="BAAAGS010000037">
    <property type="protein sequence ID" value="GAA0544228.1"/>
    <property type="molecule type" value="Genomic_DNA"/>
</dbReference>
<evidence type="ECO:0000259" key="2">
    <source>
        <dbReference type="Pfam" id="PF13191"/>
    </source>
</evidence>
<organism evidence="3 4">
    <name type="scientific">Saccharopolyspora erythraea</name>
    <name type="common">Streptomyces erythraeus</name>
    <dbReference type="NCBI Taxonomy" id="1836"/>
    <lineage>
        <taxon>Bacteria</taxon>
        <taxon>Bacillati</taxon>
        <taxon>Actinomycetota</taxon>
        <taxon>Actinomycetes</taxon>
        <taxon>Pseudonocardiales</taxon>
        <taxon>Pseudonocardiaceae</taxon>
        <taxon>Saccharopolyspora</taxon>
    </lineage>
</organism>
<dbReference type="InterPro" id="IPR041664">
    <property type="entry name" value="AAA_16"/>
</dbReference>
<sequence>MVAGRDNAEAGAVNRAENVHASGTVNMVQAGRIDSVTFGSTGPGRTASAVVTPLPAASVVAGEVFVGRDDELARLLDALAPAEHTVDVGVGPVVVSAVSGMGGIGKTTLVRRAGAQAVERGWFPGGAVVVDLYGYDPDPGQRIQPGQVFGPLLRALGLDARDVPASPGEQAAVYHRVLGQWAEKERRVLVVLDNASTSDQVRDLLPRQGPHRVVVTTRDTLTLPSMQRLELDVLATGHALDLITRTLRHEDPSDPRVGRDPAGLQRVVELCDGLPLAVGVAAAVLADEPDLTAGELVEELEAARLPTLARGDTSVVAVLSLSWHRLGDSSPDAARLLRLIAMAPGPTLSTEAAAVLAEVAPARVRPWLRTLRQAHLLQQRPGMRWALHDLVRHHIREIGGVDTDAAVDRLLDFYTSTIGEADTYLRGLPGQPASGRFSGREEALAWLEAEQATLVAAVTHAATTGRHSHTTGLAGGLAVYLDLLRYHADMLTATQYALDTYRVQGDRHGEARAWNNLGVALRHLRRFDESLAAHQRSLEGYQELGDRRGEAWAWSNLGVALRHLRRLDEAIAAHQRALEGYQELGDRHDDAAARTNLGIVLGDVRRFDEAVTVHQQALNAYQESGDRHREAMVRNNLGIALRHLGRLDEAIAAHQRALEGYQEVGDRHGEARARNNLGVALRHLGRLDEAIAAHRQVLEGYQELGDRHGEAWTWNNVGLALGKLGRWDEAVTVHQQALEIYQGLGDRRGEAMAWGNLGNTLRRTRRSAEAIIARKQALEAYQELGDRQGEARTWHNLALALSETGQQDQAREAAERARQAYLQARDPDSAAAVEDEVPGSGRPHP</sequence>
<dbReference type="PANTHER" id="PTHR10098">
    <property type="entry name" value="RAPSYN-RELATED"/>
    <property type="match status" value="1"/>
</dbReference>
<comment type="caution">
    <text evidence="3">The sequence shown here is derived from an EMBL/GenBank/DDBJ whole genome shotgun (WGS) entry which is preliminary data.</text>
</comment>
<evidence type="ECO:0000256" key="1">
    <source>
        <dbReference type="SAM" id="MobiDB-lite"/>
    </source>
</evidence>
<dbReference type="Gene3D" id="1.25.40.10">
    <property type="entry name" value="Tetratricopeptide repeat domain"/>
    <property type="match status" value="2"/>
</dbReference>
<dbReference type="Proteomes" id="UP001500729">
    <property type="component" value="Unassembled WGS sequence"/>
</dbReference>